<proteinExistence type="inferred from homology"/>
<name>A0AAJ1IFZ2_9SPIO</name>
<keyword evidence="2" id="KW-0813">Transport</keyword>
<organism evidence="4 5">
    <name type="scientific">Candidatus Thalassospirochaeta sargassi</name>
    <dbReference type="NCBI Taxonomy" id="3119039"/>
    <lineage>
        <taxon>Bacteria</taxon>
        <taxon>Pseudomonadati</taxon>
        <taxon>Spirochaetota</taxon>
        <taxon>Spirochaetia</taxon>
        <taxon>Spirochaetales</taxon>
        <taxon>Spirochaetaceae</taxon>
        <taxon>Candidatus Thalassospirochaeta</taxon>
    </lineage>
</organism>
<dbReference type="Proteomes" id="UP001221217">
    <property type="component" value="Unassembled WGS sequence"/>
</dbReference>
<evidence type="ECO:0000313" key="5">
    <source>
        <dbReference type="Proteomes" id="UP001221217"/>
    </source>
</evidence>
<keyword evidence="3" id="KW-0406">Ion transport</keyword>
<comment type="similarity">
    <text evidence="1">Belongs to the V-ATPase F subunit family.</text>
</comment>
<dbReference type="GO" id="GO:0046961">
    <property type="term" value="F:proton-transporting ATPase activity, rotational mechanism"/>
    <property type="evidence" value="ECO:0007669"/>
    <property type="project" value="InterPro"/>
</dbReference>
<dbReference type="EMBL" id="JAQQAL010000052">
    <property type="protein sequence ID" value="MDC7228628.1"/>
    <property type="molecule type" value="Genomic_DNA"/>
</dbReference>
<comment type="caution">
    <text evidence="4">The sequence shown here is derived from an EMBL/GenBank/DDBJ whole genome shotgun (WGS) entry which is preliminary data.</text>
</comment>
<dbReference type="AlphaFoldDB" id="A0AAJ1IFZ2"/>
<evidence type="ECO:0000256" key="2">
    <source>
        <dbReference type="ARBA" id="ARBA00022448"/>
    </source>
</evidence>
<accession>A0AAJ1IFZ2</accession>
<reference evidence="4 5" key="1">
    <citation type="submission" date="2022-12" db="EMBL/GenBank/DDBJ databases">
        <title>Metagenome assembled genome from gulf of manar.</title>
        <authorList>
            <person name="Kohli P."/>
            <person name="Pk S."/>
            <person name="Venkata Ramana C."/>
            <person name="Sasikala C."/>
        </authorList>
    </citation>
    <scope>NUCLEOTIDE SEQUENCE [LARGE SCALE GENOMIC DNA]</scope>
    <source>
        <strain evidence="4">JB008</strain>
    </source>
</reference>
<dbReference type="SUPFAM" id="SSF159468">
    <property type="entry name" value="AtpF-like"/>
    <property type="match status" value="1"/>
</dbReference>
<gene>
    <name evidence="4" type="ORF">PQJ61_17835</name>
</gene>
<evidence type="ECO:0000256" key="3">
    <source>
        <dbReference type="ARBA" id="ARBA00023065"/>
    </source>
</evidence>
<evidence type="ECO:0000313" key="4">
    <source>
        <dbReference type="EMBL" id="MDC7228628.1"/>
    </source>
</evidence>
<evidence type="ECO:0000256" key="1">
    <source>
        <dbReference type="ARBA" id="ARBA00010148"/>
    </source>
</evidence>
<protein>
    <submittedName>
        <fullName evidence="4">V-type ATP synthase subunit F</fullName>
    </submittedName>
</protein>
<dbReference type="InterPro" id="IPR008218">
    <property type="entry name" value="ATPase_V1-cplx_f_g_su"/>
</dbReference>
<sequence>MNYFIIGDDDTVLGFELAGVFGIAVDNAEQTDAAFSKALEDSNNGIIIITEQAADMIRDRVDKLLFSAAFPLIVEIPGSNGLKEERKDLRTLVNEAIGIKL</sequence>
<dbReference type="Gene3D" id="3.40.50.10580">
    <property type="entry name" value="ATPase, V1 complex, subunit F"/>
    <property type="match status" value="1"/>
</dbReference>
<dbReference type="InterPro" id="IPR036906">
    <property type="entry name" value="ATPase_V1_fsu_sf"/>
</dbReference>
<dbReference type="Pfam" id="PF01990">
    <property type="entry name" value="ATP-synt_F"/>
    <property type="match status" value="1"/>
</dbReference>